<gene>
    <name evidence="2" type="ORF">TDIB3V08_LOCUS2361</name>
</gene>
<dbReference type="InterPro" id="IPR039150">
    <property type="entry name" value="TEFM"/>
</dbReference>
<sequence>MDKVEAGVILRSIFNIDGTSERVNYTDWFQVILLPYSDFYAESKTQNSLYMGQMVGDHMPAEGKMAPRGLCSTAEDGEIEMCRKALMLFYDSSRNSSSRAVPYQSPYTGQQQQEILQKLNDSDAKDLGRLALTQKQVKKLENYRKEHGDYLSLSDVLRIEGFGVRNLKRLCDSILCISPDTPAGKAKRQRLVVTPELSEDLRKCVQKVVSVHVGMNCISWASLTRTGSLLDWGFHPLLLSSKRHPTALFLEALSIERDLPTGDVYVMEDKLAVKPSGQQSHVSSVIHLQGYQLSAMLLTLLNLREHKETLLSPQVNFDQSPGDPSPSEWSLTHLHKVYYLRSRVTARLFQTIVGSERVSAQSMVQDILTCQGALTHFTPVTFPESLKKEYLTHESVDKELLCLALLLAMSFMDLVVHRRSDSFAFLNRHSLTLLLAMSFMDLVVHRRSDSFAFLNRHSNILEVCRIIPKLLPEQIICEESPCVSAPVEAAVASDLGSQEQSTQTSLVTIDGGLEDTSQPISQ</sequence>
<name>A0A7R8VDA7_TIMDO</name>
<dbReference type="EMBL" id="OA564970">
    <property type="protein sequence ID" value="CAD7195998.1"/>
    <property type="molecule type" value="Genomic_DNA"/>
</dbReference>
<feature type="compositionally biased region" description="Polar residues" evidence="1">
    <location>
        <begin position="495"/>
        <end position="507"/>
    </location>
</feature>
<dbReference type="GO" id="GO:0030337">
    <property type="term" value="F:DNA polymerase processivity factor activity"/>
    <property type="evidence" value="ECO:0007669"/>
    <property type="project" value="TreeGrafter"/>
</dbReference>
<feature type="region of interest" description="Disordered" evidence="1">
    <location>
        <begin position="494"/>
        <end position="522"/>
    </location>
</feature>
<dbReference type="GO" id="GO:0006392">
    <property type="term" value="P:transcription elongation by mitochondrial RNA polymerase"/>
    <property type="evidence" value="ECO:0007669"/>
    <property type="project" value="InterPro"/>
</dbReference>
<dbReference type="PANTHER" id="PTHR21053">
    <property type="entry name" value="TRANSCRIPTION ELONGATION FACTOR, MITOCHONDRIAL"/>
    <property type="match status" value="1"/>
</dbReference>
<reference evidence="2" key="1">
    <citation type="submission" date="2020-11" db="EMBL/GenBank/DDBJ databases">
        <authorList>
            <person name="Tran Van P."/>
        </authorList>
    </citation>
    <scope>NUCLEOTIDE SEQUENCE</scope>
</reference>
<proteinExistence type="predicted"/>
<protein>
    <recommendedName>
        <fullName evidence="3">Transcription elongation factor, mitochondrial</fullName>
    </recommendedName>
</protein>
<organism evidence="2">
    <name type="scientific">Timema douglasi</name>
    <name type="common">Walking stick</name>
    <dbReference type="NCBI Taxonomy" id="61478"/>
    <lineage>
        <taxon>Eukaryota</taxon>
        <taxon>Metazoa</taxon>
        <taxon>Ecdysozoa</taxon>
        <taxon>Arthropoda</taxon>
        <taxon>Hexapoda</taxon>
        <taxon>Insecta</taxon>
        <taxon>Pterygota</taxon>
        <taxon>Neoptera</taxon>
        <taxon>Polyneoptera</taxon>
        <taxon>Phasmatodea</taxon>
        <taxon>Timematodea</taxon>
        <taxon>Timematoidea</taxon>
        <taxon>Timematidae</taxon>
        <taxon>Timema</taxon>
    </lineage>
</organism>
<evidence type="ECO:0000313" key="2">
    <source>
        <dbReference type="EMBL" id="CAD7195998.1"/>
    </source>
</evidence>
<evidence type="ECO:0000256" key="1">
    <source>
        <dbReference type="SAM" id="MobiDB-lite"/>
    </source>
</evidence>
<dbReference type="GO" id="GO:0042645">
    <property type="term" value="C:mitochondrial nucleoid"/>
    <property type="evidence" value="ECO:0007669"/>
    <property type="project" value="TreeGrafter"/>
</dbReference>
<accession>A0A7R8VDA7</accession>
<dbReference type="InterPro" id="IPR010994">
    <property type="entry name" value="RuvA_2-like"/>
</dbReference>
<dbReference type="AlphaFoldDB" id="A0A7R8VDA7"/>
<dbReference type="SUPFAM" id="SSF47781">
    <property type="entry name" value="RuvA domain 2-like"/>
    <property type="match status" value="1"/>
</dbReference>
<dbReference type="PANTHER" id="PTHR21053:SF2">
    <property type="entry name" value="TRANSCRIPTION ELONGATION FACTOR, MITOCHONDRIAL"/>
    <property type="match status" value="1"/>
</dbReference>
<dbReference type="Gene3D" id="1.10.150.280">
    <property type="entry name" value="AF1531-like domain"/>
    <property type="match status" value="1"/>
</dbReference>
<evidence type="ECO:0008006" key="3">
    <source>
        <dbReference type="Google" id="ProtNLM"/>
    </source>
</evidence>